<keyword evidence="3" id="KW-0274">FAD</keyword>
<dbReference type="InterPro" id="IPR006094">
    <property type="entry name" value="Oxid_FAD_bind_N"/>
</dbReference>
<dbReference type="KEGG" id="sla:SERLADRAFT_459686"/>
<dbReference type="PANTHER" id="PTHR42973">
    <property type="entry name" value="BINDING OXIDOREDUCTASE, PUTATIVE (AFU_ORTHOLOGUE AFUA_1G17690)-RELATED"/>
    <property type="match status" value="1"/>
</dbReference>
<name>F8NKX0_SERL9</name>
<keyword evidence="2" id="KW-0285">Flavoprotein</keyword>
<dbReference type="AlphaFoldDB" id="F8NKX0"/>
<dbReference type="PANTHER" id="PTHR42973:SF13">
    <property type="entry name" value="FAD-BINDING PCMH-TYPE DOMAIN-CONTAINING PROTEIN"/>
    <property type="match status" value="1"/>
</dbReference>
<evidence type="ECO:0000259" key="6">
    <source>
        <dbReference type="PROSITE" id="PS51387"/>
    </source>
</evidence>
<dbReference type="InterPro" id="IPR016169">
    <property type="entry name" value="FAD-bd_PCMH_sub2"/>
</dbReference>
<dbReference type="Pfam" id="PF08031">
    <property type="entry name" value="BBE"/>
    <property type="match status" value="1"/>
</dbReference>
<dbReference type="InterPro" id="IPR036318">
    <property type="entry name" value="FAD-bd_PCMH-like_sf"/>
</dbReference>
<sequence>MARSLFLAVALSYLLSVSASSLSDAAAVCQELQSSLSSASAVFYPNSTEYVYDTTLPASFFNRANATCVVEPGSNEDAALVMTSIRNHNQAPFGVMGWGHNLNKLFSSTTGVLVALNRFNQLNITDAPGPNNQVALVNVGPGLSWDQVYAKTVPQGVNVVGGRFATVGVSGLSLGGGYSWISNEHALACDNVASYTLISPNDSSILEVNNSTYPDLFFALKGGLNNFGIVTNFQLQGYNQTNKVWAGTVYTQPGNSDAVAAAFANFSVNNTDPKAQLIGTFAYGNNSAFEIIVLFYNGEEEPTMFNDFLSLPQSQPTDWSLRTFDNFTSASLATVGFLNGGRTRYSTLAVEGFPTSVVQSFQSQRDALGPKLNALDPKFFGSWTIEPFIQSYWDTAVPSAAPHSSAHVTFPPNIEFTWYTAQNDDIMFDTISNTTQALVNSALAAGQNVSDQIIYPNYAMPQVPVEHFYGDNLPRLRQIRSDIDPYNVMSRAGGYKIN</sequence>
<dbReference type="Gene3D" id="3.40.462.20">
    <property type="match status" value="1"/>
</dbReference>
<evidence type="ECO:0000256" key="2">
    <source>
        <dbReference type="ARBA" id="ARBA00022630"/>
    </source>
</evidence>
<feature type="chain" id="PRO_5003381430" description="FAD-binding PCMH-type domain-containing protein" evidence="5">
    <location>
        <begin position="20"/>
        <end position="498"/>
    </location>
</feature>
<dbReference type="OrthoDB" id="2151789at2759"/>
<feature type="domain" description="FAD-binding PCMH-type" evidence="6">
    <location>
        <begin position="62"/>
        <end position="240"/>
    </location>
</feature>
<accession>F8NKX0</accession>
<keyword evidence="5" id="KW-0732">Signal</keyword>
<evidence type="ECO:0000256" key="4">
    <source>
        <dbReference type="ARBA" id="ARBA00023002"/>
    </source>
</evidence>
<dbReference type="Pfam" id="PF01565">
    <property type="entry name" value="FAD_binding_4"/>
    <property type="match status" value="1"/>
</dbReference>
<dbReference type="SUPFAM" id="SSF56176">
    <property type="entry name" value="FAD-binding/transporter-associated domain-like"/>
    <property type="match status" value="1"/>
</dbReference>
<dbReference type="InterPro" id="IPR012951">
    <property type="entry name" value="BBE"/>
</dbReference>
<dbReference type="GO" id="GO:0016491">
    <property type="term" value="F:oxidoreductase activity"/>
    <property type="evidence" value="ECO:0007669"/>
    <property type="project" value="UniProtKB-KW"/>
</dbReference>
<feature type="signal peptide" evidence="5">
    <location>
        <begin position="1"/>
        <end position="19"/>
    </location>
</feature>
<dbReference type="HOGENOM" id="CLU_018354_1_0_1"/>
<evidence type="ECO:0000256" key="1">
    <source>
        <dbReference type="ARBA" id="ARBA00005466"/>
    </source>
</evidence>
<dbReference type="Proteomes" id="UP000008064">
    <property type="component" value="Unassembled WGS sequence"/>
</dbReference>
<dbReference type="RefSeq" id="XP_007315038.1">
    <property type="nucleotide sequence ID" value="XM_007314976.1"/>
</dbReference>
<dbReference type="GO" id="GO:0071949">
    <property type="term" value="F:FAD binding"/>
    <property type="evidence" value="ECO:0007669"/>
    <property type="project" value="InterPro"/>
</dbReference>
<reference evidence="7" key="1">
    <citation type="submission" date="2011-04" db="EMBL/GenBank/DDBJ databases">
        <title>Evolution of plant cell wall degrading machinery underlies the functional diversity of forest fungi.</title>
        <authorList>
            <consortium name="US DOE Joint Genome Institute (JGI-PGF)"/>
            <person name="Eastwood D.C."/>
            <person name="Floudas D."/>
            <person name="Binder M."/>
            <person name="Majcherczyk A."/>
            <person name="Schneider P."/>
            <person name="Aerts A."/>
            <person name="Asiegbu F.O."/>
            <person name="Baker S.E."/>
            <person name="Barry K."/>
            <person name="Bendiksby M."/>
            <person name="Blumentritt M."/>
            <person name="Coutinho P.M."/>
            <person name="Cullen D."/>
            <person name="Cullen D."/>
            <person name="Gathman A."/>
            <person name="Goodell B."/>
            <person name="Henrissat B."/>
            <person name="Ihrmark K."/>
            <person name="Kauserud H."/>
            <person name="Kohler A."/>
            <person name="LaButti K."/>
            <person name="Lapidus A."/>
            <person name="Lavin J.L."/>
            <person name="Lee Y.-H."/>
            <person name="Lindquist E."/>
            <person name="Lilly W."/>
            <person name="Lucas S."/>
            <person name="Morin E."/>
            <person name="Murat C."/>
            <person name="Oguiza J.A."/>
            <person name="Park J."/>
            <person name="Pisabarro A.G."/>
            <person name="Riley R."/>
            <person name="Rosling A."/>
            <person name="Salamov A."/>
            <person name="Schmidt O."/>
            <person name="Schmutz J."/>
            <person name="Skrede I."/>
            <person name="Stenlid J."/>
            <person name="Wiebenga A."/>
            <person name="Xie X."/>
            <person name="Kues U."/>
            <person name="Hibbett D.S."/>
            <person name="Hoffmeister D."/>
            <person name="Hogberg N."/>
            <person name="Martin F."/>
            <person name="Grigoriev I.V."/>
            <person name="Watkinson S.C."/>
        </authorList>
    </citation>
    <scope>NUCLEOTIDE SEQUENCE</scope>
    <source>
        <strain evidence="7">S7.9</strain>
    </source>
</reference>
<dbReference type="InterPro" id="IPR016166">
    <property type="entry name" value="FAD-bd_PCMH"/>
</dbReference>
<proteinExistence type="inferred from homology"/>
<keyword evidence="4" id="KW-0560">Oxidoreductase</keyword>
<dbReference type="InterPro" id="IPR050416">
    <property type="entry name" value="FAD-linked_Oxidoreductase"/>
</dbReference>
<dbReference type="EMBL" id="GL945430">
    <property type="protein sequence ID" value="EGO28839.1"/>
    <property type="molecule type" value="Genomic_DNA"/>
</dbReference>
<protein>
    <recommendedName>
        <fullName evidence="6">FAD-binding PCMH-type domain-containing protein</fullName>
    </recommendedName>
</protein>
<evidence type="ECO:0000256" key="3">
    <source>
        <dbReference type="ARBA" id="ARBA00022827"/>
    </source>
</evidence>
<dbReference type="PROSITE" id="PS51387">
    <property type="entry name" value="FAD_PCMH"/>
    <property type="match status" value="1"/>
</dbReference>
<comment type="similarity">
    <text evidence="1">Belongs to the oxygen-dependent FAD-linked oxidoreductase family.</text>
</comment>
<evidence type="ECO:0000313" key="7">
    <source>
        <dbReference type="EMBL" id="EGO28839.1"/>
    </source>
</evidence>
<gene>
    <name evidence="7" type="ORF">SERLADRAFT_459686</name>
</gene>
<dbReference type="GeneID" id="18817946"/>
<evidence type="ECO:0000256" key="5">
    <source>
        <dbReference type="SAM" id="SignalP"/>
    </source>
</evidence>
<dbReference type="Gene3D" id="3.30.465.10">
    <property type="match status" value="1"/>
</dbReference>
<organism>
    <name type="scientific">Serpula lacrymans var. lacrymans (strain S7.9)</name>
    <name type="common">Dry rot fungus</name>
    <dbReference type="NCBI Taxonomy" id="578457"/>
    <lineage>
        <taxon>Eukaryota</taxon>
        <taxon>Fungi</taxon>
        <taxon>Dikarya</taxon>
        <taxon>Basidiomycota</taxon>
        <taxon>Agaricomycotina</taxon>
        <taxon>Agaricomycetes</taxon>
        <taxon>Agaricomycetidae</taxon>
        <taxon>Boletales</taxon>
        <taxon>Coniophorineae</taxon>
        <taxon>Serpulaceae</taxon>
        <taxon>Serpula</taxon>
    </lineage>
</organism>